<sequence>MFITVTLLTIEQYKNEVIYTEVYEKTLLRQNLLELAEGEMLDGWSKGQTIWSDEFYFSSELGQAYATCQQNNETHVICHWEITELDGKESSTVYHYPIVAQ</sequence>
<accession>A0A838CNG8</accession>
<evidence type="ECO:0000313" key="2">
    <source>
        <dbReference type="Proteomes" id="UP000571017"/>
    </source>
</evidence>
<keyword evidence="2" id="KW-1185">Reference proteome</keyword>
<dbReference type="EMBL" id="JACEFG010000001">
    <property type="protein sequence ID" value="MBA2173607.1"/>
    <property type="molecule type" value="Genomic_DNA"/>
</dbReference>
<reference evidence="1 2" key="1">
    <citation type="journal article" date="2004" name="Extremophiles">
        <title>Halobacillus locisalis sp. nov., a halophilic bacterium isolated from a marine solar saltern of the Yellow Sea in Korea.</title>
        <authorList>
            <person name="Yoon J.H."/>
            <person name="Kang K.H."/>
            <person name="Oh T.K."/>
            <person name="Park Y.H."/>
        </authorList>
    </citation>
    <scope>NUCLEOTIDE SEQUENCE [LARGE SCALE GENOMIC DNA]</scope>
    <source>
        <strain evidence="1 2">KCTC 3788</strain>
    </source>
</reference>
<proteinExistence type="predicted"/>
<dbReference type="Proteomes" id="UP000571017">
    <property type="component" value="Unassembled WGS sequence"/>
</dbReference>
<name>A0A838CNG8_9BACI</name>
<comment type="caution">
    <text evidence="1">The sequence shown here is derived from an EMBL/GenBank/DDBJ whole genome shotgun (WGS) entry which is preliminary data.</text>
</comment>
<organism evidence="1 2">
    <name type="scientific">Halobacillus locisalis</name>
    <dbReference type="NCBI Taxonomy" id="220753"/>
    <lineage>
        <taxon>Bacteria</taxon>
        <taxon>Bacillati</taxon>
        <taxon>Bacillota</taxon>
        <taxon>Bacilli</taxon>
        <taxon>Bacillales</taxon>
        <taxon>Bacillaceae</taxon>
        <taxon>Halobacillus</taxon>
    </lineage>
</organism>
<gene>
    <name evidence="1" type="ORF">H0266_01730</name>
</gene>
<dbReference type="RefSeq" id="WP_181470655.1">
    <property type="nucleotide sequence ID" value="NZ_JACEFG010000001.1"/>
</dbReference>
<dbReference type="AlphaFoldDB" id="A0A838CNG8"/>
<protein>
    <submittedName>
        <fullName evidence="1">Uncharacterized protein</fullName>
    </submittedName>
</protein>
<evidence type="ECO:0000313" key="1">
    <source>
        <dbReference type="EMBL" id="MBA2173607.1"/>
    </source>
</evidence>